<dbReference type="AlphaFoldDB" id="A0A1V3SUE5"/>
<evidence type="ECO:0000313" key="1">
    <source>
        <dbReference type="EMBL" id="OOH71533.1"/>
    </source>
</evidence>
<evidence type="ECO:0000313" key="2">
    <source>
        <dbReference type="Proteomes" id="UP000188586"/>
    </source>
</evidence>
<proteinExistence type="predicted"/>
<accession>A0A1V3SUE5</accession>
<comment type="caution">
    <text evidence="1">The sequence shown here is derived from an EMBL/GenBank/DDBJ whole genome shotgun (WGS) entry which is preliminary data.</text>
</comment>
<protein>
    <submittedName>
        <fullName evidence="1">Uncharacterized protein</fullName>
    </submittedName>
</protein>
<gene>
    <name evidence="1" type="ORF">BOX24_08425</name>
</gene>
<organism evidence="1 2">
    <name type="scientific">Leptospirillum ferriphilum</name>
    <dbReference type="NCBI Taxonomy" id="178606"/>
    <lineage>
        <taxon>Bacteria</taxon>
        <taxon>Pseudomonadati</taxon>
        <taxon>Nitrospirota</taxon>
        <taxon>Nitrospiria</taxon>
        <taxon>Nitrospirales</taxon>
        <taxon>Nitrospiraceae</taxon>
        <taxon>Leptospirillum</taxon>
    </lineage>
</organism>
<name>A0A1V3SUE5_9BACT</name>
<sequence length="99" mass="11302">MKKDKNLSLTVKIMTPKNPPGNPFLFADQDSPVLHLSVTKPYFFISLRKKSPWVIQKSAKLRSFFLSDEWTVPKALLAGARVLTRSTGFLEMSFLKFIN</sequence>
<dbReference type="Proteomes" id="UP000188586">
    <property type="component" value="Unassembled WGS sequence"/>
</dbReference>
<reference evidence="1 2" key="1">
    <citation type="submission" date="2016-11" db="EMBL/GenBank/DDBJ databases">
        <title>Comparative genomics of co-occurring bacteria in distinct bioleaching systems unravels niche-specific adaptation.</title>
        <authorList>
            <person name="Zhang X."/>
            <person name="Liu X."/>
            <person name="Yin H."/>
        </authorList>
    </citation>
    <scope>NUCLEOTIDE SEQUENCE [LARGE SCALE GENOMIC DNA]</scope>
    <source>
        <strain evidence="1 2">DX</strain>
    </source>
</reference>
<dbReference type="EMBL" id="MPOJ01000017">
    <property type="protein sequence ID" value="OOH71533.1"/>
    <property type="molecule type" value="Genomic_DNA"/>
</dbReference>